<reference evidence="5 6" key="1">
    <citation type="submission" date="2020-08" db="EMBL/GenBank/DDBJ databases">
        <title>Genomic Encyclopedia of Type Strains, Phase IV (KMG-IV): sequencing the most valuable type-strain genomes for metagenomic binning, comparative biology and taxonomic classification.</title>
        <authorList>
            <person name="Goeker M."/>
        </authorList>
    </citation>
    <scope>NUCLEOTIDE SEQUENCE [LARGE SCALE GENOMIC DNA]</scope>
    <source>
        <strain evidence="5 6">DSM 44197</strain>
    </source>
</reference>
<evidence type="ECO:0000313" key="5">
    <source>
        <dbReference type="EMBL" id="MBA8952381.1"/>
    </source>
</evidence>
<dbReference type="AlphaFoldDB" id="A0A7W3LQC3"/>
<comment type="caution">
    <text evidence="5">The sequence shown here is derived from an EMBL/GenBank/DDBJ whole genome shotgun (WGS) entry which is preliminary data.</text>
</comment>
<dbReference type="Gene3D" id="3.40.630.190">
    <property type="entry name" value="LCP protein"/>
    <property type="match status" value="1"/>
</dbReference>
<keyword evidence="3" id="KW-0812">Transmembrane</keyword>
<dbReference type="InterPro" id="IPR004474">
    <property type="entry name" value="LytR_CpsA_psr"/>
</dbReference>
<dbReference type="PANTHER" id="PTHR33392:SF6">
    <property type="entry name" value="POLYISOPRENYL-TEICHOIC ACID--PEPTIDOGLYCAN TEICHOIC ACID TRANSFERASE TAGU"/>
    <property type="match status" value="1"/>
</dbReference>
<proteinExistence type="inferred from homology"/>
<feature type="transmembrane region" description="Helical" evidence="3">
    <location>
        <begin position="108"/>
        <end position="128"/>
    </location>
</feature>
<evidence type="ECO:0000259" key="4">
    <source>
        <dbReference type="Pfam" id="PF03816"/>
    </source>
</evidence>
<dbReference type="InterPro" id="IPR050922">
    <property type="entry name" value="LytR/CpsA/Psr_CW_biosynth"/>
</dbReference>
<keyword evidence="3" id="KW-0472">Membrane</keyword>
<protein>
    <submittedName>
        <fullName evidence="5">LCP family protein required for cell wall assembly</fullName>
    </submittedName>
</protein>
<feature type="transmembrane region" description="Helical" evidence="3">
    <location>
        <begin position="75"/>
        <end position="96"/>
    </location>
</feature>
<organism evidence="5 6">
    <name type="scientific">Actinomadura namibiensis</name>
    <dbReference type="NCBI Taxonomy" id="182080"/>
    <lineage>
        <taxon>Bacteria</taxon>
        <taxon>Bacillati</taxon>
        <taxon>Actinomycetota</taxon>
        <taxon>Actinomycetes</taxon>
        <taxon>Streptosporangiales</taxon>
        <taxon>Thermomonosporaceae</taxon>
        <taxon>Actinomadura</taxon>
    </lineage>
</organism>
<evidence type="ECO:0000256" key="1">
    <source>
        <dbReference type="ARBA" id="ARBA00006068"/>
    </source>
</evidence>
<name>A0A7W3LQC3_ACTNM</name>
<evidence type="ECO:0000313" key="6">
    <source>
        <dbReference type="Proteomes" id="UP000572680"/>
    </source>
</evidence>
<gene>
    <name evidence="5" type="ORF">HNR61_004027</name>
</gene>
<dbReference type="Pfam" id="PF03816">
    <property type="entry name" value="LytR_cpsA_psr"/>
    <property type="match status" value="1"/>
</dbReference>
<feature type="transmembrane region" description="Helical" evidence="3">
    <location>
        <begin position="149"/>
        <end position="169"/>
    </location>
</feature>
<keyword evidence="6" id="KW-1185">Reference proteome</keyword>
<keyword evidence="3" id="KW-1133">Transmembrane helix</keyword>
<dbReference type="EMBL" id="JACJIA010000005">
    <property type="protein sequence ID" value="MBA8952381.1"/>
    <property type="molecule type" value="Genomic_DNA"/>
</dbReference>
<evidence type="ECO:0000256" key="3">
    <source>
        <dbReference type="SAM" id="Phobius"/>
    </source>
</evidence>
<dbReference type="RefSeq" id="WP_182844691.1">
    <property type="nucleotide sequence ID" value="NZ_JACJIA010000005.1"/>
</dbReference>
<sequence>MYDGGPIRARLEAPRPAGDGIGPGEPDLDPIPPWWARPRRSPALPRLAEALALTALSVVMPGLAHLRAGRVRAGAALLTGYALALTALAVVAGRARGRLLELLVSPEWLAGLIAGCAVAAVAWVALVARSYAVLRPAALSARERRAGRVVVAALCALALAPPLTVARYGQLQRDLVGSVFADDPAAPAPGAVPAAPAAPPADPLRRLERLNVLLVGGDADVGRPGVRTDSMTVASIDTRTGDTVLLSLPRNLQNVPVWSGRRRVPFPRRELLNAVYQHGLAHPELVGGGARNPGAELLKRTVGHILGRRVHYYAMVDMRSFRQIVDAVGGVRVCVDRAVPVPRQQIPGGVLRPGCRRLNGREALWYGRSRTGGDDYGRMGRQKCLMWEIARQAGPWTVLRSFQRLSRVFRYSVNTDLPRGTLPHLVALSARIRNARVTSLQFVPPLVSPARPDYPAIRRTAERMIENRGAAVRTRARLHILNQSCI</sequence>
<comment type="similarity">
    <text evidence="1">Belongs to the LytR/CpsA/Psr (LCP) family.</text>
</comment>
<dbReference type="Proteomes" id="UP000572680">
    <property type="component" value="Unassembled WGS sequence"/>
</dbReference>
<feature type="domain" description="Cell envelope-related transcriptional attenuator" evidence="4">
    <location>
        <begin position="227"/>
        <end position="392"/>
    </location>
</feature>
<evidence type="ECO:0000256" key="2">
    <source>
        <dbReference type="SAM" id="MobiDB-lite"/>
    </source>
</evidence>
<dbReference type="NCBIfam" id="TIGR00350">
    <property type="entry name" value="lytR_cpsA_psr"/>
    <property type="match status" value="1"/>
</dbReference>
<accession>A0A7W3LQC3</accession>
<feature type="region of interest" description="Disordered" evidence="2">
    <location>
        <begin position="11"/>
        <end position="31"/>
    </location>
</feature>
<dbReference type="PANTHER" id="PTHR33392">
    <property type="entry name" value="POLYISOPRENYL-TEICHOIC ACID--PEPTIDOGLYCAN TEICHOIC ACID TRANSFERASE TAGU"/>
    <property type="match status" value="1"/>
</dbReference>